<evidence type="ECO:0000256" key="1">
    <source>
        <dbReference type="ARBA" id="ARBA00022737"/>
    </source>
</evidence>
<dbReference type="InterPro" id="IPR049763">
    <property type="entry name" value="ANKFY1_BACK"/>
</dbReference>
<evidence type="ECO:0000313" key="8">
    <source>
        <dbReference type="RefSeq" id="XP_047741603.1"/>
    </source>
</evidence>
<feature type="compositionally biased region" description="Gly residues" evidence="5">
    <location>
        <begin position="388"/>
        <end position="398"/>
    </location>
</feature>
<feature type="region of interest" description="Disordered" evidence="5">
    <location>
        <begin position="345"/>
        <end position="402"/>
    </location>
</feature>
<evidence type="ECO:0000313" key="7">
    <source>
        <dbReference type="Proteomes" id="UP000694843"/>
    </source>
</evidence>
<feature type="compositionally biased region" description="Basic and acidic residues" evidence="5">
    <location>
        <begin position="361"/>
        <end position="387"/>
    </location>
</feature>
<feature type="coiled-coil region" evidence="4">
    <location>
        <begin position="11"/>
        <end position="38"/>
    </location>
</feature>
<evidence type="ECO:0000256" key="3">
    <source>
        <dbReference type="PROSITE-ProRule" id="PRU00023"/>
    </source>
</evidence>
<keyword evidence="2 3" id="KW-0040">ANK repeat</keyword>
<feature type="repeat" description="ANK" evidence="3">
    <location>
        <begin position="506"/>
        <end position="538"/>
    </location>
</feature>
<dbReference type="PANTHER" id="PTHR24198">
    <property type="entry name" value="ANKYRIN REPEAT AND PROTEIN KINASE DOMAIN-CONTAINING PROTEIN"/>
    <property type="match status" value="1"/>
</dbReference>
<feature type="repeat" description="ANK" evidence="3">
    <location>
        <begin position="847"/>
        <end position="880"/>
    </location>
</feature>
<dbReference type="PROSITE" id="PS50097">
    <property type="entry name" value="BTB"/>
    <property type="match status" value="1"/>
</dbReference>
<evidence type="ECO:0000259" key="6">
    <source>
        <dbReference type="PROSITE" id="PS50097"/>
    </source>
</evidence>
<keyword evidence="1" id="KW-0677">Repeat</keyword>
<sequence>MDRHSPNKEEVHKLQQHLSLLRDQYSLLQEKCLHLQQELDVAQALTGKQDGSSSFAGRLLGFVGQLYNKEEYSNISVKVSPKTTLPAHKFVLQSRSAKWESLMPNDTLDWSGLGEGVGEVVLRWVYSGVLEHHPDTAFMISLMTAAASLSLPHLLTRCEEEMVSRVTVRSCVRLYSTAEEIGALRLRDHCSALISTHWDELTTADFAHMSAQLLYAMVKNKTQRPLHAAIRLHREDVVFLYLIEHRTQLSSLLATRDDGGSVPLEAALMEGLVTVADLLLQHGAPLDDLDAKGATLLHRAIRRGDAASVRFLVSRGASVHLHEGGSGYTPLHLLVAPVGGRVSPNHSPRGGYVGHRGGGCHNEEERDNRSEGDDRLGDNSREGKARSGEGGTCNGGGAPRTFSPQERVALTAMLLEKGADPRAQDLRRRTALHVAVVGGEVGVVRALLAHSRAALEVRDCEDHTPLWCALFCGTASPAGASLSGGDSAAALLVAAGADLSVTLGRGGDTLLHTAARRGAGEVGVFLTTSGAPVNVPNEGGETPLHCSCTNGLPLLTEALIKHGANPNLVTLASPSSPLARPSPSASLSSRASDDTTLSTNPFDEPDTPPPVVPTLPLTPVYRETPLHRAIAGRHLRDVLMLLTTRGPPDVPRRDLELRDSRGVTPLGAALALGFLQAAELLVQEGQGVRGEEGVRGNRDGETPLELCIHGGVTDESLLEELCRGAAPGGGGRQGALDKDPPLWQALVAGRLDVASLLIKHGADVNAWHEGGDGGTQTLLHRALEEGLEEGAVLLLGSGCDVNSPRRPKGGHGGDMLTPLHLCALWGLATAALALTQRGAKINAQDAQGRTPLHVAVEGGHTEVVTQLLQVASLDAAVKDASGATPFATAIARRHHAAARAILQRDPRAAQQVGGGELG</sequence>
<proteinExistence type="predicted"/>
<feature type="repeat" description="ANK" evidence="3">
    <location>
        <begin position="259"/>
        <end position="291"/>
    </location>
</feature>
<reference evidence="8" key="1">
    <citation type="submission" date="2025-08" db="UniProtKB">
        <authorList>
            <consortium name="RefSeq"/>
        </authorList>
    </citation>
    <scope>IDENTIFICATION</scope>
    <source>
        <tissue evidence="8">Whole organism</tissue>
    </source>
</reference>
<feature type="region of interest" description="Disordered" evidence="5">
    <location>
        <begin position="572"/>
        <end position="617"/>
    </location>
</feature>
<feature type="compositionally biased region" description="Low complexity" evidence="5">
    <location>
        <begin position="572"/>
        <end position="599"/>
    </location>
</feature>
<feature type="repeat" description="ANK" evidence="3">
    <location>
        <begin position="539"/>
        <end position="571"/>
    </location>
</feature>
<dbReference type="CDD" id="cd18501">
    <property type="entry name" value="BACK_ANKFY1_Rank5"/>
    <property type="match status" value="1"/>
</dbReference>
<accession>A0A979FWG5</accession>
<feature type="repeat" description="ANK" evidence="3">
    <location>
        <begin position="737"/>
        <end position="769"/>
    </location>
</feature>
<dbReference type="Pfam" id="PF12796">
    <property type="entry name" value="Ank_2"/>
    <property type="match status" value="4"/>
</dbReference>
<dbReference type="AlphaFoldDB" id="A0A979FWG5"/>
<dbReference type="SUPFAM" id="SSF54695">
    <property type="entry name" value="POZ domain"/>
    <property type="match status" value="1"/>
</dbReference>
<dbReference type="GeneID" id="108679200"/>
<dbReference type="OMA" id="NVFTYET"/>
<feature type="compositionally biased region" description="Gly residues" evidence="5">
    <location>
        <begin position="351"/>
        <end position="360"/>
    </location>
</feature>
<dbReference type="PROSITE" id="PS50088">
    <property type="entry name" value="ANK_REPEAT"/>
    <property type="match status" value="7"/>
</dbReference>
<dbReference type="Proteomes" id="UP000694843">
    <property type="component" value="Unplaced"/>
</dbReference>
<dbReference type="PRINTS" id="PR01415">
    <property type="entry name" value="ANKYRIN"/>
</dbReference>
<keyword evidence="4" id="KW-0175">Coiled coil</keyword>
<feature type="domain" description="BTB" evidence="6">
    <location>
        <begin position="73"/>
        <end position="134"/>
    </location>
</feature>
<dbReference type="SUPFAM" id="SSF48403">
    <property type="entry name" value="Ankyrin repeat"/>
    <property type="match status" value="3"/>
</dbReference>
<protein>
    <submittedName>
        <fullName evidence="8">Rabankyrin-5</fullName>
    </submittedName>
</protein>
<dbReference type="OrthoDB" id="2306477at2759"/>
<dbReference type="PROSITE" id="PS50297">
    <property type="entry name" value="ANK_REP_REGION"/>
    <property type="match status" value="5"/>
</dbReference>
<dbReference type="InterPro" id="IPR036770">
    <property type="entry name" value="Ankyrin_rpt-contain_sf"/>
</dbReference>
<gene>
    <name evidence="8" type="primary">LOC108679200</name>
</gene>
<dbReference type="Gene3D" id="3.30.710.10">
    <property type="entry name" value="Potassium Channel Kv1.1, Chain A"/>
    <property type="match status" value="1"/>
</dbReference>
<dbReference type="Pfam" id="PF13637">
    <property type="entry name" value="Ank_4"/>
    <property type="match status" value="1"/>
</dbReference>
<organism evidence="7 8">
    <name type="scientific">Hyalella azteca</name>
    <name type="common">Amphipod</name>
    <dbReference type="NCBI Taxonomy" id="294128"/>
    <lineage>
        <taxon>Eukaryota</taxon>
        <taxon>Metazoa</taxon>
        <taxon>Ecdysozoa</taxon>
        <taxon>Arthropoda</taxon>
        <taxon>Crustacea</taxon>
        <taxon>Multicrustacea</taxon>
        <taxon>Malacostraca</taxon>
        <taxon>Eumalacostraca</taxon>
        <taxon>Peracarida</taxon>
        <taxon>Amphipoda</taxon>
        <taxon>Senticaudata</taxon>
        <taxon>Talitrida</taxon>
        <taxon>Talitroidea</taxon>
        <taxon>Hyalellidae</taxon>
        <taxon>Hyalella</taxon>
    </lineage>
</organism>
<dbReference type="SMART" id="SM00248">
    <property type="entry name" value="ANK"/>
    <property type="match status" value="13"/>
</dbReference>
<dbReference type="Pfam" id="PF00651">
    <property type="entry name" value="BTB"/>
    <property type="match status" value="1"/>
</dbReference>
<feature type="repeat" description="ANK" evidence="3">
    <location>
        <begin position="292"/>
        <end position="324"/>
    </location>
</feature>
<dbReference type="PANTHER" id="PTHR24198:SF191">
    <property type="entry name" value="RABANKYRIN-5-LIKE"/>
    <property type="match status" value="1"/>
</dbReference>
<dbReference type="InterPro" id="IPR011333">
    <property type="entry name" value="SKP1/BTB/POZ_sf"/>
</dbReference>
<dbReference type="RefSeq" id="XP_047741603.1">
    <property type="nucleotide sequence ID" value="XM_047885647.1"/>
</dbReference>
<dbReference type="InterPro" id="IPR002110">
    <property type="entry name" value="Ankyrin_rpt"/>
</dbReference>
<dbReference type="Gene3D" id="1.25.40.20">
    <property type="entry name" value="Ankyrin repeat-containing domain"/>
    <property type="match status" value="3"/>
</dbReference>
<keyword evidence="7" id="KW-1185">Reference proteome</keyword>
<evidence type="ECO:0000256" key="2">
    <source>
        <dbReference type="ARBA" id="ARBA00023043"/>
    </source>
</evidence>
<dbReference type="KEGG" id="hazt:108679200"/>
<evidence type="ECO:0000256" key="5">
    <source>
        <dbReference type="SAM" id="MobiDB-lite"/>
    </source>
</evidence>
<name>A0A979FWG5_HYAAZ</name>
<evidence type="ECO:0000256" key="4">
    <source>
        <dbReference type="SAM" id="Coils"/>
    </source>
</evidence>
<feature type="repeat" description="ANK" evidence="3">
    <location>
        <begin position="814"/>
        <end position="846"/>
    </location>
</feature>
<dbReference type="InterPro" id="IPR000210">
    <property type="entry name" value="BTB/POZ_dom"/>
</dbReference>